<evidence type="ECO:0000259" key="2">
    <source>
        <dbReference type="PROSITE" id="PS50994"/>
    </source>
</evidence>
<dbReference type="Gene3D" id="3.30.420.10">
    <property type="entry name" value="Ribonuclease H-like superfamily/Ribonuclease H"/>
    <property type="match status" value="1"/>
</dbReference>
<evidence type="ECO:0000313" key="4">
    <source>
        <dbReference type="Proteomes" id="UP000325286"/>
    </source>
</evidence>
<feature type="domain" description="Integrase catalytic" evidence="2">
    <location>
        <begin position="55"/>
        <end position="189"/>
    </location>
</feature>
<dbReference type="SUPFAM" id="SSF53098">
    <property type="entry name" value="Ribonuclease H-like"/>
    <property type="match status" value="1"/>
</dbReference>
<dbReference type="EMBL" id="CP042914">
    <property type="protein sequence ID" value="QEG41316.1"/>
    <property type="molecule type" value="Genomic_DNA"/>
</dbReference>
<organism evidence="3 4">
    <name type="scientific">Roseimaritima ulvae</name>
    <dbReference type="NCBI Taxonomy" id="980254"/>
    <lineage>
        <taxon>Bacteria</taxon>
        <taxon>Pseudomonadati</taxon>
        <taxon>Planctomycetota</taxon>
        <taxon>Planctomycetia</taxon>
        <taxon>Pirellulales</taxon>
        <taxon>Pirellulaceae</taxon>
        <taxon>Roseimaritima</taxon>
    </lineage>
</organism>
<dbReference type="PANTHER" id="PTHR35004">
    <property type="entry name" value="TRANSPOSASE RV3428C-RELATED"/>
    <property type="match status" value="1"/>
</dbReference>
<dbReference type="KEGG" id="rul:UC8_33350"/>
<name>A0A5B9QW49_9BACT</name>
<dbReference type="InterPro" id="IPR012337">
    <property type="entry name" value="RNaseH-like_sf"/>
</dbReference>
<protein>
    <submittedName>
        <fullName evidence="3">Integrase core domain protein</fullName>
    </submittedName>
</protein>
<dbReference type="Proteomes" id="UP000325286">
    <property type="component" value="Chromosome"/>
</dbReference>
<dbReference type="InterPro" id="IPR036397">
    <property type="entry name" value="RNaseH_sf"/>
</dbReference>
<evidence type="ECO:0000256" key="1">
    <source>
        <dbReference type="ARBA" id="ARBA00009277"/>
    </source>
</evidence>
<accession>A0A5B9QW49</accession>
<proteinExistence type="inferred from homology"/>
<dbReference type="OrthoDB" id="3193769at2"/>
<evidence type="ECO:0000313" key="3">
    <source>
        <dbReference type="EMBL" id="QEG41316.1"/>
    </source>
</evidence>
<sequence>MSDAPVTHAKFAERRESRGPQLRAPVADFGAVFVLGCPSFIDRSLLRVSCVGIRTLENAFWALGGVPRRVVFDNAKCAVKTPDWYDPELNPKLVDFCKHYGCAFIPTRVRTPWHKGKVERGVDYVQENALRGHEFESLAAENEHLANWERTVADTRIHGTTRKQVGSDFEANEKAMLGKLPVERFAFYHEAKRKVSRDAHISVNRACYSVPPEYLGREVWVRHDSRLVRIFDDRLQHIATHTVIELGRFRTDPKHIASQKISPIERGIDYLQKKMRLIGPSSARWAEAVIANRGVEASRVLQGVIALSHKYSGDEVEAACQTAWQSGANNCRIIRTLLKRQSSASQTTMEFMEEHPIIRPIGEYANFIHEKVQEGIYQ</sequence>
<dbReference type="Pfam" id="PF22483">
    <property type="entry name" value="Mu-transpos_C_2"/>
    <property type="match status" value="1"/>
</dbReference>
<reference evidence="3 4" key="1">
    <citation type="submission" date="2019-08" db="EMBL/GenBank/DDBJ databases">
        <title>Deep-cultivation of Planctomycetes and their phenomic and genomic characterization uncovers novel biology.</title>
        <authorList>
            <person name="Wiegand S."/>
            <person name="Jogler M."/>
            <person name="Boedeker C."/>
            <person name="Pinto D."/>
            <person name="Vollmers J."/>
            <person name="Rivas-Marin E."/>
            <person name="Kohn T."/>
            <person name="Peeters S.H."/>
            <person name="Heuer A."/>
            <person name="Rast P."/>
            <person name="Oberbeckmann S."/>
            <person name="Bunk B."/>
            <person name="Jeske O."/>
            <person name="Meyerdierks A."/>
            <person name="Storesund J.E."/>
            <person name="Kallscheuer N."/>
            <person name="Luecker S."/>
            <person name="Lage O.M."/>
            <person name="Pohl T."/>
            <person name="Merkel B.J."/>
            <person name="Hornburger P."/>
            <person name="Mueller R.-W."/>
            <person name="Bruemmer F."/>
            <person name="Labrenz M."/>
            <person name="Spormann A.M."/>
            <person name="Op den Camp H."/>
            <person name="Overmann J."/>
            <person name="Amann R."/>
            <person name="Jetten M.S.M."/>
            <person name="Mascher T."/>
            <person name="Medema M.H."/>
            <person name="Devos D.P."/>
            <person name="Kaster A.-K."/>
            <person name="Ovreas L."/>
            <person name="Rohde M."/>
            <person name="Galperin M.Y."/>
            <person name="Jogler C."/>
        </authorList>
    </citation>
    <scope>NUCLEOTIDE SEQUENCE [LARGE SCALE GENOMIC DNA]</scope>
    <source>
        <strain evidence="3 4">UC8</strain>
    </source>
</reference>
<dbReference type="AlphaFoldDB" id="A0A5B9QW49"/>
<dbReference type="PROSITE" id="PS50994">
    <property type="entry name" value="INTEGRASE"/>
    <property type="match status" value="1"/>
</dbReference>
<dbReference type="InterPro" id="IPR054353">
    <property type="entry name" value="IstA-like_C"/>
</dbReference>
<dbReference type="GO" id="GO:0015074">
    <property type="term" value="P:DNA integration"/>
    <property type="evidence" value="ECO:0007669"/>
    <property type="project" value="InterPro"/>
</dbReference>
<dbReference type="InterPro" id="IPR001584">
    <property type="entry name" value="Integrase_cat-core"/>
</dbReference>
<dbReference type="RefSeq" id="WP_084426476.1">
    <property type="nucleotide sequence ID" value="NZ_CP042914.1"/>
</dbReference>
<keyword evidence="4" id="KW-1185">Reference proteome</keyword>
<dbReference type="PANTHER" id="PTHR35004:SF8">
    <property type="entry name" value="TRANSPOSASE RV3428C-RELATED"/>
    <property type="match status" value="1"/>
</dbReference>
<dbReference type="GO" id="GO:0003676">
    <property type="term" value="F:nucleic acid binding"/>
    <property type="evidence" value="ECO:0007669"/>
    <property type="project" value="InterPro"/>
</dbReference>
<gene>
    <name evidence="3" type="ORF">UC8_33350</name>
</gene>
<comment type="similarity">
    <text evidence="1">Belongs to the transposase IS21/IS408/IS1162 family.</text>
</comment>